<keyword evidence="2" id="KW-0680">Restriction system</keyword>
<accession>A0ABW7KAJ5</accession>
<dbReference type="PANTHER" id="PTHR30408:SF12">
    <property type="entry name" value="TYPE I RESTRICTION ENZYME MJAVIII SPECIFICITY SUBUNIT"/>
    <property type="match status" value="1"/>
</dbReference>
<dbReference type="PANTHER" id="PTHR30408">
    <property type="entry name" value="TYPE-1 RESTRICTION ENZYME ECOKI SPECIFICITY PROTEIN"/>
    <property type="match status" value="1"/>
</dbReference>
<dbReference type="InterPro" id="IPR052021">
    <property type="entry name" value="Type-I_RS_S_subunit"/>
</dbReference>
<dbReference type="CDD" id="cd17283">
    <property type="entry name" value="RMtype1_S_Hpy180ORF7835P_TRD2-CR2_like"/>
    <property type="match status" value="1"/>
</dbReference>
<dbReference type="SUPFAM" id="SSF116734">
    <property type="entry name" value="DNA methylase specificity domain"/>
    <property type="match status" value="2"/>
</dbReference>
<sequence length="442" mass="48557">MNVPAYKEYRESGVEWVGKVPSHWIMRQIKWGNPVRRGASPRPIDDPKYFDDDGYWSWVRIADVSASRAHLTKTTQRLSELGSSLSVKLNPGSLFVSIAGTVGKPCINDIPVCIHDGFVYFPDLDIDSEFLFRIFEAGECYKGLGKFGTQLNLNTDTIGSIPIPIPTCSEQRLITDFLDRETAKVDLLISKQEQLIATLREDRAATITRAVTKGLEPDDDQMKDSGVPWLGSIPATWTRQKLNWCFTFLNGDRGTNYPASNELTDEGIPFVNAGHLRDGRIDFSSMNYVSKEKYASMGGAKLRPGDILYCLRGSLGKNAIFTAASGGALASSLVALRSRNPLAVDCTFAFWMLNSAAEDAQLAMIGSGSAQPNLSVDDLGGFVFGIPPIDEQLKIAAFLETRCGNIDKLISKAAEVIRTIREYRLALITAAVTGKIDVREAI</sequence>
<dbReference type="Gene3D" id="1.10.287.1120">
    <property type="entry name" value="Bipartite methylase S protein"/>
    <property type="match status" value="1"/>
</dbReference>
<keyword evidence="8" id="KW-1185">Reference proteome</keyword>
<keyword evidence="5" id="KW-0540">Nuclease</keyword>
<evidence type="ECO:0000313" key="6">
    <source>
        <dbReference type="EMBL" id="MFH5246085.1"/>
    </source>
</evidence>
<dbReference type="InterPro" id="IPR044946">
    <property type="entry name" value="Restrct_endonuc_typeI_TRD_sf"/>
</dbReference>
<name>A0ABW7KAJ5_9NOCA</name>
<evidence type="ECO:0000313" key="8">
    <source>
        <dbReference type="Proteomes" id="UP001609219"/>
    </source>
</evidence>
<evidence type="ECO:0000259" key="4">
    <source>
        <dbReference type="Pfam" id="PF01420"/>
    </source>
</evidence>
<reference evidence="7 8" key="1">
    <citation type="submission" date="2024-10" db="EMBL/GenBank/DDBJ databases">
        <authorList>
            <person name="Riesco R."/>
        </authorList>
    </citation>
    <scope>NUCLEOTIDE SEQUENCE [LARGE SCALE GENOMIC DNA]</scope>
    <source>
        <strain evidence="6 7">NCIMB 15448</strain>
        <strain evidence="5 8">NCIMB 15450</strain>
    </source>
</reference>
<keyword evidence="5" id="KW-0378">Hydrolase</keyword>
<comment type="caution">
    <text evidence="5">The sequence shown here is derived from an EMBL/GenBank/DDBJ whole genome shotgun (WGS) entry which is preliminary data.</text>
</comment>
<gene>
    <name evidence="6" type="ORF">ACHIPV_30195</name>
    <name evidence="5" type="ORF">ACHIRB_26615</name>
</gene>
<dbReference type="Proteomes" id="UP001609176">
    <property type="component" value="Unassembled WGS sequence"/>
</dbReference>
<organism evidence="5 8">
    <name type="scientific">Antrihabitans spumae</name>
    <dbReference type="NCBI Taxonomy" id="3373370"/>
    <lineage>
        <taxon>Bacteria</taxon>
        <taxon>Bacillati</taxon>
        <taxon>Actinomycetota</taxon>
        <taxon>Actinomycetes</taxon>
        <taxon>Mycobacteriales</taxon>
        <taxon>Nocardiaceae</taxon>
        <taxon>Antrihabitans</taxon>
    </lineage>
</organism>
<evidence type="ECO:0000313" key="7">
    <source>
        <dbReference type="Proteomes" id="UP001609176"/>
    </source>
</evidence>
<evidence type="ECO:0000256" key="3">
    <source>
        <dbReference type="ARBA" id="ARBA00023125"/>
    </source>
</evidence>
<feature type="domain" description="Type I restriction modification DNA specificity" evidence="4">
    <location>
        <begin position="254"/>
        <end position="401"/>
    </location>
</feature>
<evidence type="ECO:0000313" key="5">
    <source>
        <dbReference type="EMBL" id="MFH5232116.1"/>
    </source>
</evidence>
<dbReference type="EMBL" id="JBIMSN010000134">
    <property type="protein sequence ID" value="MFH5232116.1"/>
    <property type="molecule type" value="Genomic_DNA"/>
</dbReference>
<dbReference type="Proteomes" id="UP001609219">
    <property type="component" value="Unassembled WGS sequence"/>
</dbReference>
<dbReference type="RefSeq" id="WP_395126748.1">
    <property type="nucleotide sequence ID" value="NZ_JBIMSN010000134.1"/>
</dbReference>
<keyword evidence="5" id="KW-0255">Endonuclease</keyword>
<evidence type="ECO:0000256" key="1">
    <source>
        <dbReference type="ARBA" id="ARBA00010923"/>
    </source>
</evidence>
<dbReference type="InterPro" id="IPR000055">
    <property type="entry name" value="Restrct_endonuc_typeI_TRD"/>
</dbReference>
<dbReference type="Gene3D" id="3.90.220.20">
    <property type="entry name" value="DNA methylase specificity domains"/>
    <property type="match status" value="2"/>
</dbReference>
<feature type="domain" description="Type I restriction modification DNA specificity" evidence="4">
    <location>
        <begin position="50"/>
        <end position="194"/>
    </location>
</feature>
<proteinExistence type="inferred from homology"/>
<dbReference type="EMBL" id="JBIMSP010000152">
    <property type="protein sequence ID" value="MFH5246085.1"/>
    <property type="molecule type" value="Genomic_DNA"/>
</dbReference>
<dbReference type="GO" id="GO:0004519">
    <property type="term" value="F:endonuclease activity"/>
    <property type="evidence" value="ECO:0007669"/>
    <property type="project" value="UniProtKB-KW"/>
</dbReference>
<evidence type="ECO:0000256" key="2">
    <source>
        <dbReference type="ARBA" id="ARBA00022747"/>
    </source>
</evidence>
<comment type="similarity">
    <text evidence="1">Belongs to the type-I restriction system S methylase family.</text>
</comment>
<keyword evidence="3" id="KW-0238">DNA-binding</keyword>
<dbReference type="Pfam" id="PF01420">
    <property type="entry name" value="Methylase_S"/>
    <property type="match status" value="2"/>
</dbReference>
<protein>
    <submittedName>
        <fullName evidence="5">Restriction endonuclease subunit S</fullName>
    </submittedName>
</protein>